<organism evidence="1">
    <name type="scientific">Arundo donax</name>
    <name type="common">Giant reed</name>
    <name type="synonym">Donax arundinaceus</name>
    <dbReference type="NCBI Taxonomy" id="35708"/>
    <lineage>
        <taxon>Eukaryota</taxon>
        <taxon>Viridiplantae</taxon>
        <taxon>Streptophyta</taxon>
        <taxon>Embryophyta</taxon>
        <taxon>Tracheophyta</taxon>
        <taxon>Spermatophyta</taxon>
        <taxon>Magnoliopsida</taxon>
        <taxon>Liliopsida</taxon>
        <taxon>Poales</taxon>
        <taxon>Poaceae</taxon>
        <taxon>PACMAD clade</taxon>
        <taxon>Arundinoideae</taxon>
        <taxon>Arundineae</taxon>
        <taxon>Arundo</taxon>
    </lineage>
</organism>
<protein>
    <submittedName>
        <fullName evidence="1">Uncharacterized protein</fullName>
    </submittedName>
</protein>
<reference evidence="1" key="1">
    <citation type="submission" date="2014-09" db="EMBL/GenBank/DDBJ databases">
        <authorList>
            <person name="Magalhaes I.L.F."/>
            <person name="Oliveira U."/>
            <person name="Santos F.R."/>
            <person name="Vidigal T.H.D.A."/>
            <person name="Brescovit A.D."/>
            <person name="Santos A.J."/>
        </authorList>
    </citation>
    <scope>NUCLEOTIDE SEQUENCE</scope>
    <source>
        <tissue evidence="1">Shoot tissue taken approximately 20 cm above the soil surface</tissue>
    </source>
</reference>
<accession>A0A0A8ZYL3</accession>
<dbReference type="AlphaFoldDB" id="A0A0A8ZYL3"/>
<evidence type="ECO:0000313" key="1">
    <source>
        <dbReference type="EMBL" id="JAD41845.1"/>
    </source>
</evidence>
<proteinExistence type="predicted"/>
<reference evidence="1" key="2">
    <citation type="journal article" date="2015" name="Data Brief">
        <title>Shoot transcriptome of the giant reed, Arundo donax.</title>
        <authorList>
            <person name="Barrero R.A."/>
            <person name="Guerrero F.D."/>
            <person name="Moolhuijzen P."/>
            <person name="Goolsby J.A."/>
            <person name="Tidwell J."/>
            <person name="Bellgard S.E."/>
            <person name="Bellgard M.I."/>
        </authorList>
    </citation>
    <scope>NUCLEOTIDE SEQUENCE</scope>
    <source>
        <tissue evidence="1">Shoot tissue taken approximately 20 cm above the soil surface</tissue>
    </source>
</reference>
<dbReference type="EMBL" id="GBRH01256050">
    <property type="protein sequence ID" value="JAD41845.1"/>
    <property type="molecule type" value="Transcribed_RNA"/>
</dbReference>
<name>A0A0A8ZYL3_ARUDO</name>
<sequence length="76" mass="8243">MSSSSSPSISSSSISLSFGSSAFLVPDDSPSSTMKKMECRHFPNTISKVSGINFGSRTTTRMRARSLFRENIMSTI</sequence>